<keyword evidence="1 3" id="KW-0378">Hydrolase</keyword>
<dbReference type="InterPro" id="IPR052723">
    <property type="entry name" value="Acyl-CoA_thioesterase_PaaI"/>
</dbReference>
<dbReference type="EC" id="3.1.2.-" evidence="3"/>
<dbReference type="InterPro" id="IPR006683">
    <property type="entry name" value="Thioestr_dom"/>
</dbReference>
<dbReference type="InterPro" id="IPR003736">
    <property type="entry name" value="PAAI_dom"/>
</dbReference>
<dbReference type="PANTHER" id="PTHR42856:SF1">
    <property type="entry name" value="ACYL-COENZYME A THIOESTERASE PAAI"/>
    <property type="match status" value="1"/>
</dbReference>
<dbReference type="RefSeq" id="WP_349183213.1">
    <property type="nucleotide sequence ID" value="NZ_JBBNGS010000023.1"/>
</dbReference>
<dbReference type="EMBL" id="JBBNGS010000023">
    <property type="protein sequence ID" value="MEQ2638528.1"/>
    <property type="molecule type" value="Genomic_DNA"/>
</dbReference>
<evidence type="ECO:0000259" key="2">
    <source>
        <dbReference type="Pfam" id="PF03061"/>
    </source>
</evidence>
<evidence type="ECO:0000313" key="3">
    <source>
        <dbReference type="EMBL" id="MEQ2638528.1"/>
    </source>
</evidence>
<evidence type="ECO:0000256" key="1">
    <source>
        <dbReference type="ARBA" id="ARBA00022801"/>
    </source>
</evidence>
<organism evidence="3 4">
    <name type="scientific">Paratractidigestivibacter faecalis</name>
    <dbReference type="NCBI Taxonomy" id="2292441"/>
    <lineage>
        <taxon>Bacteria</taxon>
        <taxon>Bacillati</taxon>
        <taxon>Actinomycetota</taxon>
        <taxon>Coriobacteriia</taxon>
        <taxon>Coriobacteriales</taxon>
        <taxon>Atopobiaceae</taxon>
        <taxon>Paratractidigestivibacter</taxon>
    </lineage>
</organism>
<dbReference type="NCBIfam" id="TIGR00369">
    <property type="entry name" value="unchar_dom_1"/>
    <property type="match status" value="1"/>
</dbReference>
<sequence length="148" mass="15474">MLVEKSVAPVPVLAADASLEEVCEHFSHDRFVSGALGAQILEAAAGHAVCAFDLEERHLNEKGGAMGGAIFSLGDFAIVVAATVGAPDTVSVAFNVNFMSAPKGGRLIATADEDKRGRTLGFYDCLIEDDLGTPVARMTGTVMHVGRR</sequence>
<accession>A0ABV1II07</accession>
<dbReference type="GO" id="GO:0016787">
    <property type="term" value="F:hydrolase activity"/>
    <property type="evidence" value="ECO:0007669"/>
    <property type="project" value="UniProtKB-KW"/>
</dbReference>
<name>A0ABV1II07_9ACTN</name>
<dbReference type="SUPFAM" id="SSF54637">
    <property type="entry name" value="Thioesterase/thiol ester dehydrase-isomerase"/>
    <property type="match status" value="1"/>
</dbReference>
<evidence type="ECO:0000313" key="4">
    <source>
        <dbReference type="Proteomes" id="UP001478817"/>
    </source>
</evidence>
<dbReference type="InterPro" id="IPR029069">
    <property type="entry name" value="HotDog_dom_sf"/>
</dbReference>
<dbReference type="Gene3D" id="3.10.129.10">
    <property type="entry name" value="Hotdog Thioesterase"/>
    <property type="match status" value="1"/>
</dbReference>
<reference evidence="3 4" key="1">
    <citation type="submission" date="2024-04" db="EMBL/GenBank/DDBJ databases">
        <title>Human intestinal bacterial collection.</title>
        <authorList>
            <person name="Pauvert C."/>
            <person name="Hitch T.C.A."/>
            <person name="Clavel T."/>
        </authorList>
    </citation>
    <scope>NUCLEOTIDE SEQUENCE [LARGE SCALE GENOMIC DNA]</scope>
    <source>
        <strain evidence="3 4">CLA-AA-H197</strain>
    </source>
</reference>
<keyword evidence="4" id="KW-1185">Reference proteome</keyword>
<comment type="caution">
    <text evidence="3">The sequence shown here is derived from an EMBL/GenBank/DDBJ whole genome shotgun (WGS) entry which is preliminary data.</text>
</comment>
<protein>
    <submittedName>
        <fullName evidence="3">PaaI family thioesterase</fullName>
        <ecNumber evidence="3">3.1.2.-</ecNumber>
    </submittedName>
</protein>
<dbReference type="PANTHER" id="PTHR42856">
    <property type="entry name" value="ACYL-COENZYME A THIOESTERASE PAAI"/>
    <property type="match status" value="1"/>
</dbReference>
<dbReference type="CDD" id="cd03443">
    <property type="entry name" value="PaaI_thioesterase"/>
    <property type="match status" value="1"/>
</dbReference>
<feature type="domain" description="Thioesterase" evidence="2">
    <location>
        <begin position="65"/>
        <end position="130"/>
    </location>
</feature>
<dbReference type="Proteomes" id="UP001478817">
    <property type="component" value="Unassembled WGS sequence"/>
</dbReference>
<gene>
    <name evidence="3" type="ORF">AAAT05_09280</name>
</gene>
<dbReference type="Pfam" id="PF03061">
    <property type="entry name" value="4HBT"/>
    <property type="match status" value="1"/>
</dbReference>
<proteinExistence type="predicted"/>